<dbReference type="OrthoDB" id="80291at2"/>
<proteinExistence type="predicted"/>
<dbReference type="RefSeq" id="WP_115270421.1">
    <property type="nucleotide sequence ID" value="NZ_UGGU01000003.1"/>
</dbReference>
<keyword evidence="3" id="KW-1185">Reference proteome</keyword>
<evidence type="ECO:0000256" key="1">
    <source>
        <dbReference type="SAM" id="Phobius"/>
    </source>
</evidence>
<feature type="transmembrane region" description="Helical" evidence="1">
    <location>
        <begin position="38"/>
        <end position="57"/>
    </location>
</feature>
<organism evidence="2 3">
    <name type="scientific">Fusobacterium necrogenes</name>
    <dbReference type="NCBI Taxonomy" id="858"/>
    <lineage>
        <taxon>Bacteria</taxon>
        <taxon>Fusobacteriati</taxon>
        <taxon>Fusobacteriota</taxon>
        <taxon>Fusobacteriia</taxon>
        <taxon>Fusobacteriales</taxon>
        <taxon>Fusobacteriaceae</taxon>
        <taxon>Fusobacterium</taxon>
    </lineage>
</organism>
<sequence length="311" mass="36847">MKNKIINIIILLVFFGIEIYNFKENYNTISFDSLRSNFWLFHMGISAIYIVISTYILKADIGYYDLILFFLPLVGGIILLCELVFSIFKDEIKNNIEEAYDMEKYIKDSVEEQLELQKSLNTIAAYDSLNVKTTEEKKKFIFEFNPPNIDFKVEILEKALKDEDINVIHYAAVELNRIDVELQKNIKEAEKTGDKYKLYQAYREYINSGILKNFMLTFYLEKTLDLLLELSGEKGELREELLTIYERLDKKDEYEKLLQNLIAESEKRELVELMLEFLYKENRYEEMLKYYKKYSNSGAVLPEIFQGEVSQ</sequence>
<feature type="transmembrane region" description="Helical" evidence="1">
    <location>
        <begin position="5"/>
        <end position="22"/>
    </location>
</feature>
<keyword evidence="1" id="KW-0472">Membrane</keyword>
<feature type="transmembrane region" description="Helical" evidence="1">
    <location>
        <begin position="66"/>
        <end position="88"/>
    </location>
</feature>
<keyword evidence="1" id="KW-1133">Transmembrane helix</keyword>
<dbReference type="EMBL" id="UGGU01000003">
    <property type="protein sequence ID" value="STO31794.1"/>
    <property type="molecule type" value="Genomic_DNA"/>
</dbReference>
<protein>
    <submittedName>
        <fullName evidence="2">Uncharacterized protein</fullName>
    </submittedName>
</protein>
<evidence type="ECO:0000313" key="3">
    <source>
        <dbReference type="Proteomes" id="UP000255328"/>
    </source>
</evidence>
<evidence type="ECO:0000313" key="2">
    <source>
        <dbReference type="EMBL" id="STO31794.1"/>
    </source>
</evidence>
<dbReference type="AlphaFoldDB" id="A0A377GYY2"/>
<dbReference type="Proteomes" id="UP000255328">
    <property type="component" value="Unassembled WGS sequence"/>
</dbReference>
<gene>
    <name evidence="2" type="ORF">NCTC10723_01254</name>
</gene>
<reference evidence="2 3" key="1">
    <citation type="submission" date="2018-06" db="EMBL/GenBank/DDBJ databases">
        <authorList>
            <consortium name="Pathogen Informatics"/>
            <person name="Doyle S."/>
        </authorList>
    </citation>
    <scope>NUCLEOTIDE SEQUENCE [LARGE SCALE GENOMIC DNA]</scope>
    <source>
        <strain evidence="2 3">NCTC10723</strain>
    </source>
</reference>
<accession>A0A377GYY2</accession>
<keyword evidence="1" id="KW-0812">Transmembrane</keyword>
<name>A0A377GYY2_9FUSO</name>